<proteinExistence type="predicted"/>
<evidence type="ECO:0000313" key="1">
    <source>
        <dbReference type="EMBL" id="GAH79487.1"/>
    </source>
</evidence>
<sequence length="40" mass="4351">LLPQASQTRYVDVTYQDLRVNLHGAAYLDAVDLDGAVSCV</sequence>
<organism evidence="1">
    <name type="scientific">marine sediment metagenome</name>
    <dbReference type="NCBI Taxonomy" id="412755"/>
    <lineage>
        <taxon>unclassified sequences</taxon>
        <taxon>metagenomes</taxon>
        <taxon>ecological metagenomes</taxon>
    </lineage>
</organism>
<feature type="non-terminal residue" evidence="1">
    <location>
        <position position="1"/>
    </location>
</feature>
<reference evidence="1" key="1">
    <citation type="journal article" date="2014" name="Front. Microbiol.">
        <title>High frequency of phylogenetically diverse reductive dehalogenase-homologous genes in deep subseafloor sedimentary metagenomes.</title>
        <authorList>
            <person name="Kawai M."/>
            <person name="Futagami T."/>
            <person name="Toyoda A."/>
            <person name="Takaki Y."/>
            <person name="Nishi S."/>
            <person name="Hori S."/>
            <person name="Arai W."/>
            <person name="Tsubouchi T."/>
            <person name="Morono Y."/>
            <person name="Uchiyama I."/>
            <person name="Ito T."/>
            <person name="Fujiyama A."/>
            <person name="Inagaki F."/>
            <person name="Takami H."/>
        </authorList>
    </citation>
    <scope>NUCLEOTIDE SEQUENCE</scope>
    <source>
        <strain evidence="1">Expedition CK06-06</strain>
    </source>
</reference>
<dbReference type="EMBL" id="BARU01041941">
    <property type="protein sequence ID" value="GAH79487.1"/>
    <property type="molecule type" value="Genomic_DNA"/>
</dbReference>
<gene>
    <name evidence="1" type="ORF">S03H2_64548</name>
</gene>
<protein>
    <submittedName>
        <fullName evidence="1">Uncharacterized protein</fullName>
    </submittedName>
</protein>
<accession>X1ICU8</accession>
<dbReference type="AlphaFoldDB" id="X1ICU8"/>
<comment type="caution">
    <text evidence="1">The sequence shown here is derived from an EMBL/GenBank/DDBJ whole genome shotgun (WGS) entry which is preliminary data.</text>
</comment>
<name>X1ICU8_9ZZZZ</name>